<evidence type="ECO:0000256" key="15">
    <source>
        <dbReference type="ARBA" id="ARBA00023145"/>
    </source>
</evidence>
<dbReference type="SUPFAM" id="SSF89260">
    <property type="entry name" value="Collagen-binding domain"/>
    <property type="match status" value="2"/>
</dbReference>
<evidence type="ECO:0000256" key="12">
    <source>
        <dbReference type="ARBA" id="ARBA00022837"/>
    </source>
</evidence>
<evidence type="ECO:0000256" key="3">
    <source>
        <dbReference type="ARBA" id="ARBA00001947"/>
    </source>
</evidence>
<dbReference type="PANTHER" id="PTHR13062">
    <property type="entry name" value="COLLAGENASE"/>
    <property type="match status" value="1"/>
</dbReference>
<dbReference type="PRINTS" id="PR00931">
    <property type="entry name" value="MICOLLPTASE"/>
</dbReference>
<comment type="cofactor">
    <cofactor evidence="3">
        <name>Zn(2+)</name>
        <dbReference type="ChEBI" id="CHEBI:29105"/>
    </cofactor>
</comment>
<evidence type="ECO:0000256" key="10">
    <source>
        <dbReference type="ARBA" id="ARBA00022801"/>
    </source>
</evidence>
<keyword evidence="15" id="KW-0865">Zymogen</keyword>
<dbReference type="Pfam" id="PF04151">
    <property type="entry name" value="PPC"/>
    <property type="match status" value="1"/>
</dbReference>
<keyword evidence="14" id="KW-0482">Metalloprotease</keyword>
<dbReference type="Proteomes" id="UP001501510">
    <property type="component" value="Unassembled WGS sequence"/>
</dbReference>
<evidence type="ECO:0000259" key="18">
    <source>
        <dbReference type="PROSITE" id="PS50093"/>
    </source>
</evidence>
<name>A0ABN1J925_9CLOT</name>
<evidence type="ECO:0000256" key="17">
    <source>
        <dbReference type="ARBA" id="ARBA00034362"/>
    </source>
</evidence>
<evidence type="ECO:0000256" key="9">
    <source>
        <dbReference type="ARBA" id="ARBA00022729"/>
    </source>
</evidence>
<dbReference type="PANTHER" id="PTHR13062:SF9">
    <property type="entry name" value="MICROBIAL COLLAGENASE"/>
    <property type="match status" value="1"/>
</dbReference>
<gene>
    <name evidence="19" type="ORF">GCM10008906_02460</name>
</gene>
<comment type="cofactor">
    <cofactor evidence="2">
        <name>Ca(2+)</name>
        <dbReference type="ChEBI" id="CHEBI:29108"/>
    </cofactor>
</comment>
<dbReference type="InterPro" id="IPR013783">
    <property type="entry name" value="Ig-like_fold"/>
</dbReference>
<accession>A0ABN1J925</accession>
<evidence type="ECO:0000256" key="14">
    <source>
        <dbReference type="ARBA" id="ARBA00023049"/>
    </source>
</evidence>
<evidence type="ECO:0000256" key="13">
    <source>
        <dbReference type="ARBA" id="ARBA00023026"/>
    </source>
</evidence>
<dbReference type="CDD" id="cd00146">
    <property type="entry name" value="PKD"/>
    <property type="match status" value="1"/>
</dbReference>
<dbReference type="InterPro" id="IPR041379">
    <property type="entry name" value="ColG_subdomain"/>
</dbReference>
<dbReference type="Pfam" id="PF18496">
    <property type="entry name" value="ColG_sub"/>
    <property type="match status" value="1"/>
</dbReference>
<evidence type="ECO:0000313" key="20">
    <source>
        <dbReference type="Proteomes" id="UP001501510"/>
    </source>
</evidence>
<dbReference type="SUPFAM" id="SSF49299">
    <property type="entry name" value="PKD domain"/>
    <property type="match status" value="1"/>
</dbReference>
<dbReference type="InterPro" id="IPR002169">
    <property type="entry name" value="Peptidase_M9A/M9B"/>
</dbReference>
<keyword evidence="9" id="KW-0732">Signal</keyword>
<protein>
    <recommendedName>
        <fullName evidence="5">microbial collagenase</fullName>
        <ecNumber evidence="5">3.4.24.3</ecNumber>
    </recommendedName>
    <alternativeName>
        <fullName evidence="17">Microbial collagenase</fullName>
    </alternativeName>
</protein>
<keyword evidence="11" id="KW-0862">Zinc</keyword>
<comment type="caution">
    <text evidence="19">The sequence shown here is derived from an EMBL/GenBank/DDBJ whole genome shotgun (WGS) entry which is preliminary data.</text>
</comment>
<feature type="domain" description="PKD" evidence="18">
    <location>
        <begin position="741"/>
        <end position="822"/>
    </location>
</feature>
<reference evidence="19 20" key="1">
    <citation type="journal article" date="2019" name="Int. J. Syst. Evol. Microbiol.">
        <title>The Global Catalogue of Microorganisms (GCM) 10K type strain sequencing project: providing services to taxonomists for standard genome sequencing and annotation.</title>
        <authorList>
            <consortium name="The Broad Institute Genomics Platform"/>
            <consortium name="The Broad Institute Genome Sequencing Center for Infectious Disease"/>
            <person name="Wu L."/>
            <person name="Ma J."/>
        </authorList>
    </citation>
    <scope>NUCLEOTIDE SEQUENCE [LARGE SCALE GENOMIC DNA]</scope>
    <source>
        <strain evidence="19 20">JCM 1407</strain>
    </source>
</reference>
<evidence type="ECO:0000256" key="4">
    <source>
        <dbReference type="ARBA" id="ARBA00004613"/>
    </source>
</evidence>
<comment type="catalytic activity">
    <reaction evidence="1">
        <text>Digestion of native collagen in the triple helical region at Xaa-|-Gly bonds. With synthetic peptides, a preference is shown for Gly at P3 and P1', Pro and Ala at P2 and P2', and hydroxyproline, Ala or Arg at P3'.</text>
        <dbReference type="EC" id="3.4.24.3"/>
    </reaction>
</comment>
<evidence type="ECO:0000256" key="11">
    <source>
        <dbReference type="ARBA" id="ARBA00022833"/>
    </source>
</evidence>
<evidence type="ECO:0000256" key="5">
    <source>
        <dbReference type="ARBA" id="ARBA00012653"/>
    </source>
</evidence>
<evidence type="ECO:0000256" key="2">
    <source>
        <dbReference type="ARBA" id="ARBA00001913"/>
    </source>
</evidence>
<keyword evidence="13" id="KW-0843">Virulence</keyword>
<dbReference type="InterPro" id="IPR000601">
    <property type="entry name" value="PKD_dom"/>
</dbReference>
<comment type="subcellular location">
    <subcellularLocation>
        <location evidence="4">Secreted</location>
    </subcellularLocation>
</comment>
<dbReference type="EMBL" id="BAAACG010000001">
    <property type="protein sequence ID" value="GAA0732615.1"/>
    <property type="molecule type" value="Genomic_DNA"/>
</dbReference>
<keyword evidence="10" id="KW-0378">Hydrolase</keyword>
<evidence type="ECO:0000256" key="6">
    <source>
        <dbReference type="ARBA" id="ARBA00022525"/>
    </source>
</evidence>
<dbReference type="SMART" id="SM00089">
    <property type="entry name" value="PKD"/>
    <property type="match status" value="1"/>
</dbReference>
<dbReference type="InterPro" id="IPR035986">
    <property type="entry name" value="PKD_dom_sf"/>
</dbReference>
<sequence>MKKGKSYFATKKLKKIVSTTTLIAMLTTSTNLVFAKELVKGPAKNITSISQKQTKENSKKYTFRYLNSLSYNNLVSLIKDCSWRDIEGLFEYSQDSYAFFNNKDRVQAIIDELYKSSYKFTDTNDEGIPTLVEVLRAGFYLGYNNSQLKYLNERSFHSKCMPAIKAAQNNLYFKLGTEKQDNVVTSIGMLIGNASCDSTIVNGFNKIFDQYISNYDKYKNSKSKNNALFKIMDGVGYDIQSYLCDNYTENPKNSPWYGKINSYFDRLEKLSLVKGYSNDNVWLINRAIYEVSRLKKVCTPKDRPLKILTKVLKNHSKESKPYFEAAKRINDSFKGIDAEGNSVNFDQLKKDTINRYLPNTYKFDNGKMVIRAGNKVTKEKIQRLYFASREVRSQFFRVFGNDKAIEKGNPDDTLTMYLYNCPDDYQKINSLVFNYDTNNGGMYIEETGSFFTYERTKAQSRYTLEELFRHEYTHYLQGRYVVPGSFTQNPLYNNDRLTWYDEGGAEFFAGSTRTQNVLSRKSMVDGLRSTPRFTLNKTLHSKYAPGNFEFYKYSFALYDYLYNNDLDTLLNITKYVRNNDAAGYDKYMNELGSNLNLSRNYSNHMEKLASNYDNLTTPLVSDNYLKEYSYKNISDINKDISSISKFKTTSTSTGKSDFFDTFTVKQSFEGATSKGENIDWKEMNKKCNDILNDLSKLDWKGYKTINCYFTDYKVDPVTKKVKFNVVFHGKQGIKNFVPNKLPTANLTAPSNIYEDKEVSFSSNGSKDPDGKITSYLWDFGDGTKSSEANPNHTYKIPGKYKVTLKVIDNRKGFNEKTCNIEVKENISKKITEQEPNNDFKDANEISLSNTVVNATVNNKTDSKDVYCFKVKDPSKINISINNLSNDKINWVIYNSKDLNKHFNYDSIKSSQYNKKTVDIKEAGDYYLTVYNNSPNLSKYTLKVSGNIERPDKDLPVIKYEKEPNDSFEKANNVLLDKNIIDGNLTKGDNKDIYSFDVKSNKNVKISLDNLDNLKVNWILYGADKTTRVTYANKKGDKLENTCTLKPGKYYLLVYRTGSPNGNYSINLNTIK</sequence>
<evidence type="ECO:0000256" key="7">
    <source>
        <dbReference type="ARBA" id="ARBA00022670"/>
    </source>
</evidence>
<evidence type="ECO:0000256" key="8">
    <source>
        <dbReference type="ARBA" id="ARBA00022723"/>
    </source>
</evidence>
<dbReference type="InterPro" id="IPR013661">
    <property type="entry name" value="Peptidase_M9_N_dom"/>
</dbReference>
<proteinExistence type="inferred from homology"/>
<dbReference type="Pfam" id="PF08453">
    <property type="entry name" value="Peptidase_M9_N"/>
    <property type="match status" value="1"/>
</dbReference>
<organism evidence="19 20">
    <name type="scientific">Clostridium oceanicum</name>
    <dbReference type="NCBI Taxonomy" id="1543"/>
    <lineage>
        <taxon>Bacteria</taxon>
        <taxon>Bacillati</taxon>
        <taxon>Bacillota</taxon>
        <taxon>Clostridia</taxon>
        <taxon>Eubacteriales</taxon>
        <taxon>Clostridiaceae</taxon>
        <taxon>Clostridium</taxon>
    </lineage>
</organism>
<keyword evidence="12" id="KW-0106">Calcium</keyword>
<evidence type="ECO:0000313" key="19">
    <source>
        <dbReference type="EMBL" id="GAA0732615.1"/>
    </source>
</evidence>
<dbReference type="Pfam" id="PF18911">
    <property type="entry name" value="PKD_4"/>
    <property type="match status" value="1"/>
</dbReference>
<comment type="similarity">
    <text evidence="16">Belongs to the peptidase M9B family. Collagenase subfamily.</text>
</comment>
<evidence type="ECO:0000256" key="1">
    <source>
        <dbReference type="ARBA" id="ARBA00000424"/>
    </source>
</evidence>
<dbReference type="Gene3D" id="1.10.390.20">
    <property type="match status" value="1"/>
</dbReference>
<dbReference type="Pfam" id="PF01752">
    <property type="entry name" value="Peptidase_M9"/>
    <property type="match status" value="1"/>
</dbReference>
<keyword evidence="7" id="KW-0645">Protease</keyword>
<dbReference type="Gene3D" id="3.30.980.50">
    <property type="match status" value="1"/>
</dbReference>
<dbReference type="RefSeq" id="WP_343758015.1">
    <property type="nucleotide sequence ID" value="NZ_BAAACG010000001.1"/>
</dbReference>
<dbReference type="PROSITE" id="PS50093">
    <property type="entry name" value="PKD"/>
    <property type="match status" value="1"/>
</dbReference>
<dbReference type="Gene3D" id="3.40.30.160">
    <property type="entry name" value="Collagenase ColT, N-terminal domain"/>
    <property type="match status" value="1"/>
</dbReference>
<dbReference type="InterPro" id="IPR022409">
    <property type="entry name" value="PKD/Chitinase_dom"/>
</dbReference>
<dbReference type="Gene3D" id="2.60.120.380">
    <property type="match status" value="2"/>
</dbReference>
<dbReference type="Gene3D" id="2.60.40.10">
    <property type="entry name" value="Immunoglobulins"/>
    <property type="match status" value="1"/>
</dbReference>
<keyword evidence="6" id="KW-0964">Secreted</keyword>
<keyword evidence="8" id="KW-0479">Metal-binding</keyword>
<dbReference type="EC" id="3.4.24.3" evidence="5"/>
<dbReference type="InterPro" id="IPR007280">
    <property type="entry name" value="Peptidase_C_arc/bac"/>
</dbReference>
<evidence type="ECO:0000256" key="16">
    <source>
        <dbReference type="ARBA" id="ARBA00034318"/>
    </source>
</evidence>
<keyword evidence="20" id="KW-1185">Reference proteome</keyword>